<dbReference type="GO" id="GO:0006355">
    <property type="term" value="P:regulation of DNA-templated transcription"/>
    <property type="evidence" value="ECO:0007669"/>
    <property type="project" value="InterPro"/>
</dbReference>
<feature type="domain" description="OmpR/PhoB-type" evidence="4">
    <location>
        <begin position="1"/>
        <end position="97"/>
    </location>
</feature>
<gene>
    <name evidence="5" type="ORF">GNP77_03740</name>
</gene>
<dbReference type="AlphaFoldDB" id="A0A6N3YXT9"/>
<dbReference type="RefSeq" id="WP_155657140.1">
    <property type="nucleotide sequence ID" value="NZ_WOBO01000004.1"/>
</dbReference>
<keyword evidence="1 2" id="KW-0238">DNA-binding</keyword>
<dbReference type="Gene3D" id="1.10.10.10">
    <property type="entry name" value="Winged helix-like DNA-binding domain superfamily/Winged helix DNA-binding domain"/>
    <property type="match status" value="1"/>
</dbReference>
<dbReference type="PROSITE" id="PS51755">
    <property type="entry name" value="OMPR_PHOB"/>
    <property type="match status" value="1"/>
</dbReference>
<dbReference type="Pfam" id="PF00486">
    <property type="entry name" value="Trans_reg_C"/>
    <property type="match status" value="1"/>
</dbReference>
<evidence type="ECO:0000313" key="5">
    <source>
        <dbReference type="EMBL" id="MUK44487.1"/>
    </source>
</evidence>
<dbReference type="GO" id="GO:0000160">
    <property type="term" value="P:phosphorelay signal transduction system"/>
    <property type="evidence" value="ECO:0007669"/>
    <property type="project" value="InterPro"/>
</dbReference>
<reference evidence="5 6" key="1">
    <citation type="submission" date="2019-11" db="EMBL/GenBank/DDBJ databases">
        <title>Using colonization assays and comparative genomics to discover symbiosis behaviors and factors in Vibrio fischeri.</title>
        <authorList>
            <person name="Bongrand C."/>
            <person name="Moriano-Gutierrez S."/>
            <person name="Arevalo P."/>
            <person name="Mcfall-Ngai M."/>
            <person name="Visick K."/>
            <person name="Polz M.F."/>
            <person name="Ruby E.G."/>
        </authorList>
    </citation>
    <scope>NUCLEOTIDE SEQUENCE [LARGE SCALE GENOMIC DNA]</scope>
    <source>
        <strain evidence="6">emors.3.2</strain>
    </source>
</reference>
<name>A0A6N3YXT9_ALIFS</name>
<dbReference type="GO" id="GO:0003677">
    <property type="term" value="F:DNA binding"/>
    <property type="evidence" value="ECO:0007669"/>
    <property type="project" value="UniProtKB-UniRule"/>
</dbReference>
<feature type="transmembrane region" description="Helical" evidence="3">
    <location>
        <begin position="116"/>
        <end position="135"/>
    </location>
</feature>
<dbReference type="SUPFAM" id="SSF46894">
    <property type="entry name" value="C-terminal effector domain of the bipartite response regulators"/>
    <property type="match status" value="1"/>
</dbReference>
<sequence>MKVRIYDNVIFLEEQNCIKINEVKHLIEGKQSSLLSFLIRNEGVVFSKEEILEKVWKSVVTDQVVVQAVFKLRKLFKDNNLESPIVTIPQKGYLYESRTIKEDGSWFRKIKRKVNLNNIFLTILMVSIFMVGLYYCSLEKVEDNRCDTINCNNIVYVKYDKSSSEQQGLLNFINWHFSVNHNINFSSSNDFESISSRVLDINFKKRKIIFYDENLKGNYFEIVYSGKISKSEFLLLMMNLEERILLDYEHEDLTLFYNGLPNESEAFNLFLSSIGAPKGDLFNKFNIKKLELAGNVDIGNQYIFSMEYIVKLFYLYDIYYKDPVLKLEIEKLNSHFLSDLKNIKVERYNDKTYEALAAYELSIGDPYKSLEYLSKLDLKEKTLYGLFLKAKTEELLKEKDISNAKYMKIYENIGIRNYKVMMKSFK</sequence>
<protein>
    <recommendedName>
        <fullName evidence="4">OmpR/PhoB-type domain-containing protein</fullName>
    </recommendedName>
</protein>
<evidence type="ECO:0000259" key="4">
    <source>
        <dbReference type="PROSITE" id="PS51755"/>
    </source>
</evidence>
<evidence type="ECO:0000256" key="3">
    <source>
        <dbReference type="SAM" id="Phobius"/>
    </source>
</evidence>
<evidence type="ECO:0000313" key="6">
    <source>
        <dbReference type="Proteomes" id="UP000435323"/>
    </source>
</evidence>
<feature type="DNA-binding region" description="OmpR/PhoB-type" evidence="2">
    <location>
        <begin position="1"/>
        <end position="97"/>
    </location>
</feature>
<dbReference type="SMART" id="SM00862">
    <property type="entry name" value="Trans_reg_C"/>
    <property type="match status" value="1"/>
</dbReference>
<comment type="caution">
    <text evidence="5">The sequence shown here is derived from an EMBL/GenBank/DDBJ whole genome shotgun (WGS) entry which is preliminary data.</text>
</comment>
<evidence type="ECO:0000256" key="2">
    <source>
        <dbReference type="PROSITE-ProRule" id="PRU01091"/>
    </source>
</evidence>
<keyword evidence="3" id="KW-0812">Transmembrane</keyword>
<dbReference type="InterPro" id="IPR036388">
    <property type="entry name" value="WH-like_DNA-bd_sf"/>
</dbReference>
<accession>A0A6N3YXT9</accession>
<dbReference type="InterPro" id="IPR016032">
    <property type="entry name" value="Sig_transdc_resp-reg_C-effctor"/>
</dbReference>
<keyword evidence="3" id="KW-1133">Transmembrane helix</keyword>
<dbReference type="EMBL" id="WOBO01000004">
    <property type="protein sequence ID" value="MUK44487.1"/>
    <property type="molecule type" value="Genomic_DNA"/>
</dbReference>
<dbReference type="CDD" id="cd00383">
    <property type="entry name" value="trans_reg_C"/>
    <property type="match status" value="1"/>
</dbReference>
<dbReference type="Proteomes" id="UP000435323">
    <property type="component" value="Unassembled WGS sequence"/>
</dbReference>
<keyword evidence="3" id="KW-0472">Membrane</keyword>
<organism evidence="5 6">
    <name type="scientific">Aliivibrio fischeri</name>
    <name type="common">Vibrio fischeri</name>
    <dbReference type="NCBI Taxonomy" id="668"/>
    <lineage>
        <taxon>Bacteria</taxon>
        <taxon>Pseudomonadati</taxon>
        <taxon>Pseudomonadota</taxon>
        <taxon>Gammaproteobacteria</taxon>
        <taxon>Vibrionales</taxon>
        <taxon>Vibrionaceae</taxon>
        <taxon>Aliivibrio</taxon>
    </lineage>
</organism>
<evidence type="ECO:0000256" key="1">
    <source>
        <dbReference type="ARBA" id="ARBA00023125"/>
    </source>
</evidence>
<dbReference type="InterPro" id="IPR001867">
    <property type="entry name" value="OmpR/PhoB-type_DNA-bd"/>
</dbReference>
<proteinExistence type="predicted"/>